<keyword evidence="2" id="KW-1185">Reference proteome</keyword>
<organism evidence="1 2">
    <name type="scientific">Amanita muscaria (strain Koide BX008)</name>
    <dbReference type="NCBI Taxonomy" id="946122"/>
    <lineage>
        <taxon>Eukaryota</taxon>
        <taxon>Fungi</taxon>
        <taxon>Dikarya</taxon>
        <taxon>Basidiomycota</taxon>
        <taxon>Agaricomycotina</taxon>
        <taxon>Agaricomycetes</taxon>
        <taxon>Agaricomycetidae</taxon>
        <taxon>Agaricales</taxon>
        <taxon>Pluteineae</taxon>
        <taxon>Amanitaceae</taxon>
        <taxon>Amanita</taxon>
    </lineage>
</organism>
<dbReference type="AlphaFoldDB" id="A0A0C2SE88"/>
<reference evidence="1 2" key="1">
    <citation type="submission" date="2014-04" db="EMBL/GenBank/DDBJ databases">
        <title>Evolutionary Origins and Diversification of the Mycorrhizal Mutualists.</title>
        <authorList>
            <consortium name="DOE Joint Genome Institute"/>
            <consortium name="Mycorrhizal Genomics Consortium"/>
            <person name="Kohler A."/>
            <person name="Kuo A."/>
            <person name="Nagy L.G."/>
            <person name="Floudas D."/>
            <person name="Copeland A."/>
            <person name="Barry K.W."/>
            <person name="Cichocki N."/>
            <person name="Veneault-Fourrey C."/>
            <person name="LaButti K."/>
            <person name="Lindquist E.A."/>
            <person name="Lipzen A."/>
            <person name="Lundell T."/>
            <person name="Morin E."/>
            <person name="Murat C."/>
            <person name="Riley R."/>
            <person name="Ohm R."/>
            <person name="Sun H."/>
            <person name="Tunlid A."/>
            <person name="Henrissat B."/>
            <person name="Grigoriev I.V."/>
            <person name="Hibbett D.S."/>
            <person name="Martin F."/>
        </authorList>
    </citation>
    <scope>NUCLEOTIDE SEQUENCE [LARGE SCALE GENOMIC DNA]</scope>
    <source>
        <strain evidence="1 2">Koide BX008</strain>
    </source>
</reference>
<dbReference type="HOGENOM" id="CLU_2960263_0_0_1"/>
<sequence>MSHALLQKDDDDRMVNQTPYACQCGHSFPPPKNGTQAMVAQSGRSFPPTSCYTVALYCK</sequence>
<proteinExistence type="predicted"/>
<name>A0A0C2SE88_AMAMK</name>
<evidence type="ECO:0000313" key="2">
    <source>
        <dbReference type="Proteomes" id="UP000054549"/>
    </source>
</evidence>
<dbReference type="InParanoid" id="A0A0C2SE88"/>
<dbReference type="Proteomes" id="UP000054549">
    <property type="component" value="Unassembled WGS sequence"/>
</dbReference>
<evidence type="ECO:0000313" key="1">
    <source>
        <dbReference type="EMBL" id="KIL61375.1"/>
    </source>
</evidence>
<dbReference type="EMBL" id="KN818285">
    <property type="protein sequence ID" value="KIL61375.1"/>
    <property type="molecule type" value="Genomic_DNA"/>
</dbReference>
<gene>
    <name evidence="1" type="ORF">M378DRAFT_858118</name>
</gene>
<protein>
    <submittedName>
        <fullName evidence="1">Uncharacterized protein</fullName>
    </submittedName>
</protein>
<accession>A0A0C2SE88</accession>